<proteinExistence type="predicted"/>
<gene>
    <name evidence="2" type="ORF">BCY91_12330</name>
</gene>
<reference evidence="2 3" key="1">
    <citation type="submission" date="2016-07" db="EMBL/GenBank/DDBJ databases">
        <title>Genome of Pelobium manganitolerans.</title>
        <authorList>
            <person name="Wu S."/>
            <person name="Wang G."/>
        </authorList>
    </citation>
    <scope>NUCLEOTIDE SEQUENCE [LARGE SCALE GENOMIC DNA]</scope>
    <source>
        <strain evidence="2 3">YS-25</strain>
    </source>
</reference>
<comment type="caution">
    <text evidence="2">The sequence shown here is derived from an EMBL/GenBank/DDBJ whole genome shotgun (WGS) entry which is preliminary data.</text>
</comment>
<feature type="transmembrane region" description="Helical" evidence="1">
    <location>
        <begin position="20"/>
        <end position="40"/>
    </location>
</feature>
<accession>A0A419S1Q7</accession>
<evidence type="ECO:0000313" key="3">
    <source>
        <dbReference type="Proteomes" id="UP000283433"/>
    </source>
</evidence>
<keyword evidence="1" id="KW-0812">Transmembrane</keyword>
<protein>
    <submittedName>
        <fullName evidence="2">Uncharacterized protein</fullName>
    </submittedName>
</protein>
<dbReference type="Proteomes" id="UP000283433">
    <property type="component" value="Unassembled WGS sequence"/>
</dbReference>
<name>A0A419S1Q7_9SPHI</name>
<keyword evidence="1" id="KW-1133">Transmembrane helix</keyword>
<evidence type="ECO:0000256" key="1">
    <source>
        <dbReference type="SAM" id="Phobius"/>
    </source>
</evidence>
<sequence>MNVSAKDFPGSTAKTRKAELIAGNIKALLFYFLIFPFEFLTKIPQASSSKLGRPPLSHGTLNALPFLIF</sequence>
<keyword evidence="3" id="KW-1185">Reference proteome</keyword>
<evidence type="ECO:0000313" key="2">
    <source>
        <dbReference type="EMBL" id="RKD12429.1"/>
    </source>
</evidence>
<keyword evidence="1" id="KW-0472">Membrane</keyword>
<dbReference type="EMBL" id="MBTA01000030">
    <property type="protein sequence ID" value="RKD12429.1"/>
    <property type="molecule type" value="Genomic_DNA"/>
</dbReference>
<dbReference type="AlphaFoldDB" id="A0A419S1Q7"/>
<organism evidence="2 3">
    <name type="scientific">Pelobium manganitolerans</name>
    <dbReference type="NCBI Taxonomy" id="1842495"/>
    <lineage>
        <taxon>Bacteria</taxon>
        <taxon>Pseudomonadati</taxon>
        <taxon>Bacteroidota</taxon>
        <taxon>Sphingobacteriia</taxon>
        <taxon>Sphingobacteriales</taxon>
        <taxon>Sphingobacteriaceae</taxon>
        <taxon>Pelobium</taxon>
    </lineage>
</organism>